<dbReference type="AlphaFoldDB" id="A0A811V218"/>
<feature type="compositionally biased region" description="Polar residues" evidence="1">
    <location>
        <begin position="1"/>
        <end position="11"/>
    </location>
</feature>
<dbReference type="Proteomes" id="UP000606786">
    <property type="component" value="Unassembled WGS sequence"/>
</dbReference>
<keyword evidence="3" id="KW-1185">Reference proteome</keyword>
<sequence length="56" mass="6277">RELARVQQNASHAKRRSAGWKKLASSATDAASERSVWRGAVTTQRDVKQQQQQQQG</sequence>
<evidence type="ECO:0000313" key="3">
    <source>
        <dbReference type="Proteomes" id="UP000606786"/>
    </source>
</evidence>
<comment type="caution">
    <text evidence="2">The sequence shown here is derived from an EMBL/GenBank/DDBJ whole genome shotgun (WGS) entry which is preliminary data.</text>
</comment>
<evidence type="ECO:0000313" key="2">
    <source>
        <dbReference type="EMBL" id="CAD7004385.1"/>
    </source>
</evidence>
<organism evidence="2 3">
    <name type="scientific">Ceratitis capitata</name>
    <name type="common">Mediterranean fruit fly</name>
    <name type="synonym">Tephritis capitata</name>
    <dbReference type="NCBI Taxonomy" id="7213"/>
    <lineage>
        <taxon>Eukaryota</taxon>
        <taxon>Metazoa</taxon>
        <taxon>Ecdysozoa</taxon>
        <taxon>Arthropoda</taxon>
        <taxon>Hexapoda</taxon>
        <taxon>Insecta</taxon>
        <taxon>Pterygota</taxon>
        <taxon>Neoptera</taxon>
        <taxon>Endopterygota</taxon>
        <taxon>Diptera</taxon>
        <taxon>Brachycera</taxon>
        <taxon>Muscomorpha</taxon>
        <taxon>Tephritoidea</taxon>
        <taxon>Tephritidae</taxon>
        <taxon>Ceratitis</taxon>
        <taxon>Ceratitis</taxon>
    </lineage>
</organism>
<name>A0A811V218_CERCA</name>
<proteinExistence type="predicted"/>
<protein>
    <submittedName>
        <fullName evidence="2">(Mediterranean fruit fly) hypothetical protein</fullName>
    </submittedName>
</protein>
<accession>A0A811V218</accession>
<evidence type="ECO:0000256" key="1">
    <source>
        <dbReference type="SAM" id="MobiDB-lite"/>
    </source>
</evidence>
<dbReference type="EMBL" id="CAJHJT010000034">
    <property type="protein sequence ID" value="CAD7004385.1"/>
    <property type="molecule type" value="Genomic_DNA"/>
</dbReference>
<feature type="region of interest" description="Disordered" evidence="1">
    <location>
        <begin position="1"/>
        <end position="56"/>
    </location>
</feature>
<reference evidence="2" key="1">
    <citation type="submission" date="2020-11" db="EMBL/GenBank/DDBJ databases">
        <authorList>
            <person name="Whitehead M."/>
        </authorList>
    </citation>
    <scope>NUCLEOTIDE SEQUENCE</scope>
    <source>
        <strain evidence="2">EGII</strain>
    </source>
</reference>
<feature type="non-terminal residue" evidence="2">
    <location>
        <position position="1"/>
    </location>
</feature>
<gene>
    <name evidence="2" type="ORF">CCAP1982_LOCUS12795</name>
</gene>